<evidence type="ECO:0000313" key="9">
    <source>
        <dbReference type="EMBL" id="PIT01096.1"/>
    </source>
</evidence>
<dbReference type="AlphaFoldDB" id="A0A2M6U914"/>
<evidence type="ECO:0000256" key="3">
    <source>
        <dbReference type="ARBA" id="ARBA00022676"/>
    </source>
</evidence>
<comment type="caution">
    <text evidence="9">The sequence shown here is derived from an EMBL/GenBank/DDBJ whole genome shotgun (WGS) entry which is preliminary data.</text>
</comment>
<accession>A0A2M6U914</accession>
<evidence type="ECO:0000256" key="4">
    <source>
        <dbReference type="ARBA" id="ARBA00022679"/>
    </source>
</evidence>
<comment type="subcellular location">
    <subcellularLocation>
        <location evidence="2">Endomembrane system</location>
    </subcellularLocation>
    <subcellularLocation>
        <location evidence="1">Membrane</location>
        <topology evidence="1">Single-pass membrane protein</topology>
    </subcellularLocation>
</comment>
<keyword evidence="4" id="KW-0808">Transferase</keyword>
<dbReference type="Proteomes" id="UP000228930">
    <property type="component" value="Unassembled WGS sequence"/>
</dbReference>
<evidence type="ECO:0000256" key="7">
    <source>
        <dbReference type="ARBA" id="ARBA00023136"/>
    </source>
</evidence>
<evidence type="ECO:0000256" key="8">
    <source>
        <dbReference type="ARBA" id="ARBA00023180"/>
    </source>
</evidence>
<evidence type="ECO:0000256" key="1">
    <source>
        <dbReference type="ARBA" id="ARBA00004167"/>
    </source>
</evidence>
<keyword evidence="10" id="KW-1185">Reference proteome</keyword>
<dbReference type="InterPro" id="IPR038578">
    <property type="entry name" value="GT29-like_sf"/>
</dbReference>
<protein>
    <submittedName>
        <fullName evidence="9">Uncharacterized protein</fullName>
    </submittedName>
</protein>
<dbReference type="GO" id="GO:0008373">
    <property type="term" value="F:sialyltransferase activity"/>
    <property type="evidence" value="ECO:0007669"/>
    <property type="project" value="InterPro"/>
</dbReference>
<organism evidence="9 10">
    <name type="scientific">Bradyrhizobium nitroreducens</name>
    <dbReference type="NCBI Taxonomy" id="709803"/>
    <lineage>
        <taxon>Bacteria</taxon>
        <taxon>Pseudomonadati</taxon>
        <taxon>Pseudomonadota</taxon>
        <taxon>Alphaproteobacteria</taxon>
        <taxon>Hyphomicrobiales</taxon>
        <taxon>Nitrobacteraceae</taxon>
        <taxon>Bradyrhizobium</taxon>
    </lineage>
</organism>
<proteinExistence type="predicted"/>
<sequence>MRIAIVGNGGGPLKMKLGPLIDRCDRVVRINEFRTSGYEESVGSRLDIHMVNSWTRISGRDNEWRTGQCLWFAFPDPKSWTRMATEYAGFELEYLTRWHLDLLPEEASPEIHARALESFVSRPMQYFSQSLMIDLVRAMEFERAGIMIGKDGKVVQPTTGLKALSLARHLYPSAELLALGFDGFQSSTYYWDPQRADQYDNHAYTREVEYFSQLVQRGAITRLDVHAP</sequence>
<keyword evidence="5" id="KW-0812">Transmembrane</keyword>
<evidence type="ECO:0000256" key="2">
    <source>
        <dbReference type="ARBA" id="ARBA00004308"/>
    </source>
</evidence>
<reference evidence="9 10" key="1">
    <citation type="submission" date="2015-06" db="EMBL/GenBank/DDBJ databases">
        <title>Comparative genome analysis of nirS-carrying Bradyrhizobium sp. strains.</title>
        <authorList>
            <person name="Ishii S."/>
            <person name="Jang J."/>
            <person name="Nishizawa T."/>
            <person name="Senoo K."/>
        </authorList>
    </citation>
    <scope>NUCLEOTIDE SEQUENCE [LARGE SCALE GENOMIC DNA]</scope>
    <source>
        <strain evidence="9 10">TSA1</strain>
    </source>
</reference>
<evidence type="ECO:0000256" key="6">
    <source>
        <dbReference type="ARBA" id="ARBA00022989"/>
    </source>
</evidence>
<gene>
    <name evidence="9" type="ORF">TSA1_10265</name>
</gene>
<dbReference type="GO" id="GO:0012505">
    <property type="term" value="C:endomembrane system"/>
    <property type="evidence" value="ECO:0007669"/>
    <property type="project" value="UniProtKB-SubCell"/>
</dbReference>
<dbReference type="Pfam" id="PF00777">
    <property type="entry name" value="Glyco_transf_29"/>
    <property type="match status" value="1"/>
</dbReference>
<evidence type="ECO:0000313" key="10">
    <source>
        <dbReference type="Proteomes" id="UP000228930"/>
    </source>
</evidence>
<keyword evidence="6" id="KW-1133">Transmembrane helix</keyword>
<keyword evidence="7" id="KW-0472">Membrane</keyword>
<evidence type="ECO:0000256" key="5">
    <source>
        <dbReference type="ARBA" id="ARBA00022692"/>
    </source>
</evidence>
<keyword evidence="8" id="KW-0325">Glycoprotein</keyword>
<dbReference type="RefSeq" id="WP_100176315.1">
    <property type="nucleotide sequence ID" value="NZ_LFJC01000003.1"/>
</dbReference>
<dbReference type="InterPro" id="IPR001675">
    <property type="entry name" value="Glyco_trans_29"/>
</dbReference>
<keyword evidence="3" id="KW-0328">Glycosyltransferase</keyword>
<dbReference type="GO" id="GO:0016020">
    <property type="term" value="C:membrane"/>
    <property type="evidence" value="ECO:0007669"/>
    <property type="project" value="UniProtKB-SubCell"/>
</dbReference>
<dbReference type="Gene3D" id="3.90.1480.20">
    <property type="entry name" value="Glycosyl transferase family 29"/>
    <property type="match status" value="1"/>
</dbReference>
<dbReference type="EMBL" id="LFJC01000003">
    <property type="protein sequence ID" value="PIT01096.1"/>
    <property type="molecule type" value="Genomic_DNA"/>
</dbReference>
<name>A0A2M6U914_9BRAD</name>